<dbReference type="Proteomes" id="UP000177122">
    <property type="component" value="Unassembled WGS sequence"/>
</dbReference>
<comment type="caution">
    <text evidence="2">The sequence shown here is derived from an EMBL/GenBank/DDBJ whole genome shotgun (WGS) entry which is preliminary data.</text>
</comment>
<evidence type="ECO:0000256" key="1">
    <source>
        <dbReference type="SAM" id="Phobius"/>
    </source>
</evidence>
<protein>
    <recommendedName>
        <fullName evidence="4">DUF5698 domain-containing protein</fullName>
    </recommendedName>
</protein>
<organism evidence="2 3">
    <name type="scientific">Candidatus Lloydbacteria bacterium RIFCSPHIGHO2_01_FULL_49_22</name>
    <dbReference type="NCBI Taxonomy" id="1798658"/>
    <lineage>
        <taxon>Bacteria</taxon>
        <taxon>Candidatus Lloydiibacteriota</taxon>
    </lineage>
</organism>
<evidence type="ECO:0008006" key="4">
    <source>
        <dbReference type="Google" id="ProtNLM"/>
    </source>
</evidence>
<dbReference type="EMBL" id="MHLI01000006">
    <property type="protein sequence ID" value="OGZ05845.1"/>
    <property type="molecule type" value="Genomic_DNA"/>
</dbReference>
<keyword evidence="1" id="KW-1133">Transmembrane helix</keyword>
<feature type="transmembrane region" description="Helical" evidence="1">
    <location>
        <begin position="18"/>
        <end position="38"/>
    </location>
</feature>
<evidence type="ECO:0000313" key="2">
    <source>
        <dbReference type="EMBL" id="OGZ05845.1"/>
    </source>
</evidence>
<feature type="transmembrane region" description="Helical" evidence="1">
    <location>
        <begin position="74"/>
        <end position="92"/>
    </location>
</feature>
<evidence type="ECO:0000313" key="3">
    <source>
        <dbReference type="Proteomes" id="UP000177122"/>
    </source>
</evidence>
<dbReference type="AlphaFoldDB" id="A0A1G2CWU0"/>
<feature type="transmembrane region" description="Helical" evidence="1">
    <location>
        <begin position="50"/>
        <end position="68"/>
    </location>
</feature>
<proteinExistence type="predicted"/>
<keyword evidence="1" id="KW-0472">Membrane</keyword>
<gene>
    <name evidence="2" type="ORF">A2845_03510</name>
</gene>
<sequence length="102" mass="11320">MIDTGILSSHLSGLWVTFSWQIALSVFLAYVIVDMLYAKYTLLVNQLRPAGAATAGALMYFLLAVGVLNYANNALYLVPLAIGSWVGTYFTVERERKKSLRK</sequence>
<reference evidence="2 3" key="1">
    <citation type="journal article" date="2016" name="Nat. Commun.">
        <title>Thousands of microbial genomes shed light on interconnected biogeochemical processes in an aquifer system.</title>
        <authorList>
            <person name="Anantharaman K."/>
            <person name="Brown C.T."/>
            <person name="Hug L.A."/>
            <person name="Sharon I."/>
            <person name="Castelle C.J."/>
            <person name="Probst A.J."/>
            <person name="Thomas B.C."/>
            <person name="Singh A."/>
            <person name="Wilkins M.J."/>
            <person name="Karaoz U."/>
            <person name="Brodie E.L."/>
            <person name="Williams K.H."/>
            <person name="Hubbard S.S."/>
            <person name="Banfield J.F."/>
        </authorList>
    </citation>
    <scope>NUCLEOTIDE SEQUENCE [LARGE SCALE GENOMIC DNA]</scope>
</reference>
<keyword evidence="1" id="KW-0812">Transmembrane</keyword>
<name>A0A1G2CWU0_9BACT</name>
<accession>A0A1G2CWU0</accession>